<protein>
    <recommendedName>
        <fullName evidence="4">Heavy-metal-binding protein</fullName>
    </recommendedName>
</protein>
<dbReference type="SUPFAM" id="SSF117782">
    <property type="entry name" value="YbjQ-like"/>
    <property type="match status" value="1"/>
</dbReference>
<dbReference type="PANTHER" id="PTHR34068:SF2">
    <property type="entry name" value="UPF0145 PROTEIN SCO3412"/>
    <property type="match status" value="1"/>
</dbReference>
<proteinExistence type="inferred from homology"/>
<dbReference type="AlphaFoldDB" id="A0A0D8HIF7"/>
<name>A0A0D8HIF7_9ACTN</name>
<dbReference type="Proteomes" id="UP000032360">
    <property type="component" value="Unassembled WGS sequence"/>
</dbReference>
<comment type="similarity">
    <text evidence="1">Belongs to the UPF0145 family.</text>
</comment>
<dbReference type="RefSeq" id="WP_052605272.1">
    <property type="nucleotide sequence ID" value="NZ_JXYS01000035.1"/>
</dbReference>
<evidence type="ECO:0008006" key="4">
    <source>
        <dbReference type="Google" id="ProtNLM"/>
    </source>
</evidence>
<dbReference type="Gene3D" id="3.30.110.70">
    <property type="entry name" value="Hypothetical protein apc22750. Chain B"/>
    <property type="match status" value="1"/>
</dbReference>
<organism evidence="2 3">
    <name type="scientific">Acidithrix ferrooxidans</name>
    <dbReference type="NCBI Taxonomy" id="1280514"/>
    <lineage>
        <taxon>Bacteria</taxon>
        <taxon>Bacillati</taxon>
        <taxon>Actinomycetota</taxon>
        <taxon>Acidimicrobiia</taxon>
        <taxon>Acidimicrobiales</taxon>
        <taxon>Acidimicrobiaceae</taxon>
        <taxon>Acidithrix</taxon>
    </lineage>
</organism>
<gene>
    <name evidence="2" type="ORF">AXFE_15440</name>
</gene>
<evidence type="ECO:0000256" key="1">
    <source>
        <dbReference type="ARBA" id="ARBA00010751"/>
    </source>
</evidence>
<accession>A0A0D8HIF7</accession>
<dbReference type="EMBL" id="JXYS01000035">
    <property type="protein sequence ID" value="KJF17557.1"/>
    <property type="molecule type" value="Genomic_DNA"/>
</dbReference>
<keyword evidence="3" id="KW-1185">Reference proteome</keyword>
<comment type="caution">
    <text evidence="2">The sequence shown here is derived from an EMBL/GenBank/DDBJ whole genome shotgun (WGS) entry which is preliminary data.</text>
</comment>
<evidence type="ECO:0000313" key="2">
    <source>
        <dbReference type="EMBL" id="KJF17557.1"/>
    </source>
</evidence>
<dbReference type="InterPro" id="IPR002765">
    <property type="entry name" value="UPF0145_YbjQ-like"/>
</dbReference>
<dbReference type="STRING" id="1280514.AXFE_15440"/>
<dbReference type="OrthoDB" id="3289343at2"/>
<dbReference type="Pfam" id="PF01906">
    <property type="entry name" value="YbjQ_1"/>
    <property type="match status" value="1"/>
</dbReference>
<sequence length="299" mass="32566">MTDWNAKGLPPAAQRRIDNIRTTHLRSSLLSVNGATGVESAGFTFASEVMGAIVLNTTGARMPSCGFVGNYYGGGPFGGGNFQNAGMGAMFNTGFNSTYGNYFDIINSGWRKAIERMILEATEIGADGIVGVRLMQNSLGEGSSEFIAMGTAISSKGKLHLKSPFSTHLNGADFAKLVHSGYIPVAISVEVSVEVTHDDYRTQRQNSVFAPNVEIDTYTVLVKQARESARRALRNDVARKGAEGAIIDEMSLRIFETEPYENHRDHVAEVRVVGTSLVRFDTKTKPDRPMTFISLKDKR</sequence>
<evidence type="ECO:0000313" key="3">
    <source>
        <dbReference type="Proteomes" id="UP000032360"/>
    </source>
</evidence>
<reference evidence="2 3" key="1">
    <citation type="submission" date="2015-01" db="EMBL/GenBank/DDBJ databases">
        <title>Draft genome of the acidophilic iron oxidizer Acidithrix ferrooxidans strain Py-F3.</title>
        <authorList>
            <person name="Poehlein A."/>
            <person name="Eisen S."/>
            <person name="Schloemann M."/>
            <person name="Johnson B.D."/>
            <person name="Daniel R."/>
            <person name="Muehling M."/>
        </authorList>
    </citation>
    <scope>NUCLEOTIDE SEQUENCE [LARGE SCALE GENOMIC DNA]</scope>
    <source>
        <strain evidence="2 3">Py-F3</strain>
    </source>
</reference>
<dbReference type="InterPro" id="IPR035439">
    <property type="entry name" value="UPF0145_dom_sf"/>
</dbReference>
<dbReference type="PANTHER" id="PTHR34068">
    <property type="entry name" value="UPF0145 PROTEIN YBJQ"/>
    <property type="match status" value="1"/>
</dbReference>